<dbReference type="PANTHER" id="PTHR45138">
    <property type="entry name" value="REGULATORY COMPONENTS OF SENSORY TRANSDUCTION SYSTEM"/>
    <property type="match status" value="1"/>
</dbReference>
<dbReference type="RefSeq" id="WP_263573022.1">
    <property type="nucleotide sequence ID" value="NZ_JAJIRN010000009.1"/>
</dbReference>
<comment type="caution">
    <text evidence="4">The sequence shown here is derived from an EMBL/GenBank/DDBJ whole genome shotgun (WGS) entry which is preliminary data.</text>
</comment>
<evidence type="ECO:0000259" key="3">
    <source>
        <dbReference type="PROSITE" id="PS50887"/>
    </source>
</evidence>
<reference evidence="4 5" key="1">
    <citation type="submission" date="2021-11" db="EMBL/GenBank/DDBJ databases">
        <authorList>
            <person name="Liang Q."/>
            <person name="Mou H."/>
            <person name="Liu Z."/>
        </authorList>
    </citation>
    <scope>NUCLEOTIDE SEQUENCE [LARGE SCALE GENOMIC DNA]</scope>
    <source>
        <strain evidence="4 5">CHU3</strain>
    </source>
</reference>
<dbReference type="InterPro" id="IPR029787">
    <property type="entry name" value="Nucleotide_cyclase"/>
</dbReference>
<evidence type="ECO:0000256" key="1">
    <source>
        <dbReference type="ARBA" id="ARBA00012528"/>
    </source>
</evidence>
<name>A0ABT2YK54_9BURK</name>
<keyword evidence="5" id="KW-1185">Reference proteome</keyword>
<organism evidence="4 5">
    <name type="scientific">Roseateles oligotrophus</name>
    <dbReference type="NCBI Taxonomy" id="1769250"/>
    <lineage>
        <taxon>Bacteria</taxon>
        <taxon>Pseudomonadati</taxon>
        <taxon>Pseudomonadota</taxon>
        <taxon>Betaproteobacteria</taxon>
        <taxon>Burkholderiales</taxon>
        <taxon>Sphaerotilaceae</taxon>
        <taxon>Roseateles</taxon>
    </lineage>
</organism>
<dbReference type="InterPro" id="IPR050469">
    <property type="entry name" value="Diguanylate_Cyclase"/>
</dbReference>
<dbReference type="NCBIfam" id="TIGR00254">
    <property type="entry name" value="GGDEF"/>
    <property type="match status" value="1"/>
</dbReference>
<dbReference type="EMBL" id="JAJIRN010000009">
    <property type="protein sequence ID" value="MCV2370436.1"/>
    <property type="molecule type" value="Genomic_DNA"/>
</dbReference>
<dbReference type="PROSITE" id="PS50887">
    <property type="entry name" value="GGDEF"/>
    <property type="match status" value="1"/>
</dbReference>
<sequence>MQRIQATRWEAEAHHDALTGLPNRRYMSSRLPDLWAHLKTTQRPLLAAMLDLDHFKKINDVFGHEIGDAVLRQVGSLLLAHVRSRDLPIRLGGEEFIVLMPDASPEQALVACERIRREIETHDWPAVTAGLHVTVSIGIAPMDDTETPWAQADTALYRAKAQGRNCVVCADSPPQRGLQCDPQVQS</sequence>
<dbReference type="SUPFAM" id="SSF55073">
    <property type="entry name" value="Nucleotide cyclase"/>
    <property type="match status" value="1"/>
</dbReference>
<dbReference type="InterPro" id="IPR043128">
    <property type="entry name" value="Rev_trsase/Diguanyl_cyclase"/>
</dbReference>
<dbReference type="Gene3D" id="3.30.70.270">
    <property type="match status" value="1"/>
</dbReference>
<accession>A0ABT2YK54</accession>
<dbReference type="PANTHER" id="PTHR45138:SF9">
    <property type="entry name" value="DIGUANYLATE CYCLASE DGCM-RELATED"/>
    <property type="match status" value="1"/>
</dbReference>
<evidence type="ECO:0000313" key="4">
    <source>
        <dbReference type="EMBL" id="MCV2370436.1"/>
    </source>
</evidence>
<proteinExistence type="predicted"/>
<comment type="catalytic activity">
    <reaction evidence="2">
        <text>2 GTP = 3',3'-c-di-GMP + 2 diphosphate</text>
        <dbReference type="Rhea" id="RHEA:24898"/>
        <dbReference type="ChEBI" id="CHEBI:33019"/>
        <dbReference type="ChEBI" id="CHEBI:37565"/>
        <dbReference type="ChEBI" id="CHEBI:58805"/>
        <dbReference type="EC" id="2.7.7.65"/>
    </reaction>
</comment>
<dbReference type="InterPro" id="IPR000160">
    <property type="entry name" value="GGDEF_dom"/>
</dbReference>
<dbReference type="Pfam" id="PF00990">
    <property type="entry name" value="GGDEF"/>
    <property type="match status" value="1"/>
</dbReference>
<evidence type="ECO:0000256" key="2">
    <source>
        <dbReference type="ARBA" id="ARBA00034247"/>
    </source>
</evidence>
<evidence type="ECO:0000313" key="5">
    <source>
        <dbReference type="Proteomes" id="UP001209701"/>
    </source>
</evidence>
<dbReference type="CDD" id="cd01949">
    <property type="entry name" value="GGDEF"/>
    <property type="match status" value="1"/>
</dbReference>
<protein>
    <recommendedName>
        <fullName evidence="1">diguanylate cyclase</fullName>
        <ecNumber evidence="1">2.7.7.65</ecNumber>
    </recommendedName>
</protein>
<gene>
    <name evidence="4" type="ORF">LNV07_20335</name>
</gene>
<dbReference type="Proteomes" id="UP001209701">
    <property type="component" value="Unassembled WGS sequence"/>
</dbReference>
<dbReference type="SMART" id="SM00267">
    <property type="entry name" value="GGDEF"/>
    <property type="match status" value="1"/>
</dbReference>
<dbReference type="EC" id="2.7.7.65" evidence="1"/>
<feature type="domain" description="GGDEF" evidence="3">
    <location>
        <begin position="43"/>
        <end position="172"/>
    </location>
</feature>